<feature type="transmembrane region" description="Helical" evidence="7">
    <location>
        <begin position="606"/>
        <end position="639"/>
    </location>
</feature>
<feature type="compositionally biased region" description="Polar residues" evidence="8">
    <location>
        <begin position="270"/>
        <end position="287"/>
    </location>
</feature>
<keyword evidence="7" id="KW-1003">Cell membrane</keyword>
<feature type="transmembrane region" description="Helical" evidence="7">
    <location>
        <begin position="495"/>
        <end position="522"/>
    </location>
</feature>
<evidence type="ECO:0000256" key="5">
    <source>
        <dbReference type="ARBA" id="ARBA00022989"/>
    </source>
</evidence>
<keyword evidence="9" id="KW-0732">Signal</keyword>
<keyword evidence="11" id="KW-1185">Reference proteome</keyword>
<dbReference type="PANTHER" id="PTHR43343:SF3">
    <property type="entry name" value="PROTEASE DO-LIKE 8, CHLOROPLASTIC"/>
    <property type="match status" value="1"/>
</dbReference>
<feature type="transmembrane region" description="Helical" evidence="7">
    <location>
        <begin position="677"/>
        <end position="696"/>
    </location>
</feature>
<evidence type="ECO:0000256" key="4">
    <source>
        <dbReference type="ARBA" id="ARBA00022801"/>
    </source>
</evidence>
<evidence type="ECO:0000256" key="8">
    <source>
        <dbReference type="SAM" id="MobiDB-lite"/>
    </source>
</evidence>
<feature type="transmembrane region" description="Helical" evidence="7">
    <location>
        <begin position="708"/>
        <end position="727"/>
    </location>
</feature>
<evidence type="ECO:0000256" key="7">
    <source>
        <dbReference type="RuleBase" id="RU363041"/>
    </source>
</evidence>
<reference evidence="10 11" key="1">
    <citation type="submission" date="2020-04" db="EMBL/GenBank/DDBJ databases">
        <authorList>
            <consortium name="Desulfovibrio sp. FSS-1 genome sequencing consortium"/>
            <person name="Shimoshige H."/>
            <person name="Kobayashi H."/>
            <person name="Maekawa T."/>
        </authorList>
    </citation>
    <scope>NUCLEOTIDE SEQUENCE [LARGE SCALE GENOMIC DNA]</scope>
    <source>
        <strain evidence="10 11">SIID29052-01</strain>
    </source>
</reference>
<name>A0A6V8LHU3_9BACT</name>
<proteinExistence type="inferred from homology"/>
<dbReference type="Proteomes" id="UP000494245">
    <property type="component" value="Unassembled WGS sequence"/>
</dbReference>
<feature type="transmembrane region" description="Helical" evidence="7">
    <location>
        <begin position="534"/>
        <end position="556"/>
    </location>
</feature>
<evidence type="ECO:0000256" key="1">
    <source>
        <dbReference type="ARBA" id="ARBA00004141"/>
    </source>
</evidence>
<feature type="signal peptide" evidence="9">
    <location>
        <begin position="1"/>
        <end position="22"/>
    </location>
</feature>
<dbReference type="InterPro" id="IPR036280">
    <property type="entry name" value="Multihaem_cyt_sf"/>
</dbReference>
<evidence type="ECO:0000313" key="10">
    <source>
        <dbReference type="EMBL" id="GFK92292.1"/>
    </source>
</evidence>
<dbReference type="SUPFAM" id="SSF48695">
    <property type="entry name" value="Multiheme cytochromes"/>
    <property type="match status" value="1"/>
</dbReference>
<dbReference type="AlphaFoldDB" id="A0A6V8LHU3"/>
<sequence length="729" mass="74591">MSARVFVFLLLAAWLAAASAHAAPGGKPGNLAELQDAITRSVAANKDSVVSVKARKKAATQGGGEIWYESIGTGVVVDERGYILTNSHVVRGGEGILAGFWRQGAQEVAAVIVDEDPQLDLALLRVTPPVDLRKAVFGDSTRLAQGDWVVALGCPLGYEFSASFGIISALQRDLSIDGVAYRNMLQTDADINQGNSGGPLLDLNGRIAGINVAIYSPDNAYTGVGFVIPANKARNFVSQTVGVVSAIPAAQVTPALPAMPAPVLPQVQPNPQRLSAQPDQSVAQLPSAQATPEAPAPATTPQPGGAPGQWTALPAAQTAVAQPQTGAASTPSPTAQDQWTPLPDAQQGPSQSTVQQAPAPAAPLQQAAAQAPAAPAADPAKLLPLDVTKKMPKDATHKDYPPCATCHVVTKKSVVNINKPMPHPQLGSCSTCHDIIQEKVAQGPVTVAWERVIERVPAASWVPASHVSACLWLLLAALAAMAIRLDPGLLGVPTLLLMGYDVVTAIQAGLALSAATGLVAMLRSGVKGMIDLRLIGAVAPLAILFAFAGGIGLRFLPGQTIPMALAAVLMATALLQLSDLRLASALAGKDAGGLAWRKTCDGHEYAVGLGMCALITMPAALAGAMTGTGGVWLFMPLFVTVFRTPMPMAEAASSVLAVCVGLAGLLGASIGTAQPSLPLLGAVACAAATGALAGLVSGTFRHGRAARLCGFTLLVFAALGLTARIMGYL</sequence>
<feature type="transmembrane region" description="Helical" evidence="7">
    <location>
        <begin position="461"/>
        <end position="483"/>
    </location>
</feature>
<keyword evidence="4" id="KW-0378">Hydrolase</keyword>
<dbReference type="PRINTS" id="PR00834">
    <property type="entry name" value="PROTEASES2C"/>
</dbReference>
<evidence type="ECO:0000256" key="6">
    <source>
        <dbReference type="ARBA" id="ARBA00023136"/>
    </source>
</evidence>
<dbReference type="GO" id="GO:0006508">
    <property type="term" value="P:proteolysis"/>
    <property type="evidence" value="ECO:0007669"/>
    <property type="project" value="UniProtKB-KW"/>
</dbReference>
<feature type="compositionally biased region" description="Low complexity" evidence="8">
    <location>
        <begin position="355"/>
        <end position="377"/>
    </location>
</feature>
<comment type="caution">
    <text evidence="10">The sequence shown here is derived from an EMBL/GenBank/DDBJ whole genome shotgun (WGS) entry which is preliminary data.</text>
</comment>
<dbReference type="GO" id="GO:0005886">
    <property type="term" value="C:plasma membrane"/>
    <property type="evidence" value="ECO:0007669"/>
    <property type="project" value="UniProtKB-SubCell"/>
</dbReference>
<keyword evidence="2" id="KW-0645">Protease</keyword>
<dbReference type="SUPFAM" id="SSF50494">
    <property type="entry name" value="Trypsin-like serine proteases"/>
    <property type="match status" value="1"/>
</dbReference>
<dbReference type="InterPro" id="IPR001940">
    <property type="entry name" value="Peptidase_S1C"/>
</dbReference>
<dbReference type="Gene3D" id="2.40.10.120">
    <property type="match status" value="1"/>
</dbReference>
<feature type="compositionally biased region" description="Polar residues" evidence="8">
    <location>
        <begin position="329"/>
        <end position="339"/>
    </location>
</feature>
<keyword evidence="5 7" id="KW-1133">Transmembrane helix</keyword>
<evidence type="ECO:0000313" key="11">
    <source>
        <dbReference type="Proteomes" id="UP000494245"/>
    </source>
</evidence>
<evidence type="ECO:0000256" key="3">
    <source>
        <dbReference type="ARBA" id="ARBA00022692"/>
    </source>
</evidence>
<dbReference type="PANTHER" id="PTHR43343">
    <property type="entry name" value="PEPTIDASE S12"/>
    <property type="match status" value="1"/>
</dbReference>
<reference evidence="10 11" key="2">
    <citation type="submission" date="2020-05" db="EMBL/GenBank/DDBJ databases">
        <title>Draft genome sequence of Desulfovibrio sp. strainFSS-1.</title>
        <authorList>
            <person name="Shimoshige H."/>
            <person name="Kobayashi H."/>
            <person name="Maekawa T."/>
        </authorList>
    </citation>
    <scope>NUCLEOTIDE SEQUENCE [LARGE SCALE GENOMIC DNA]</scope>
    <source>
        <strain evidence="10 11">SIID29052-01</strain>
    </source>
</reference>
<dbReference type="GO" id="GO:0004252">
    <property type="term" value="F:serine-type endopeptidase activity"/>
    <property type="evidence" value="ECO:0007669"/>
    <property type="project" value="InterPro"/>
</dbReference>
<dbReference type="Pfam" id="PF13365">
    <property type="entry name" value="Trypsin_2"/>
    <property type="match status" value="1"/>
</dbReference>
<comment type="subcellular location">
    <subcellularLocation>
        <location evidence="7">Cell membrane</location>
        <topology evidence="7">Multi-pass membrane protein</topology>
    </subcellularLocation>
    <subcellularLocation>
        <location evidence="1">Membrane</location>
        <topology evidence="1">Multi-pass membrane protein</topology>
    </subcellularLocation>
</comment>
<dbReference type="InterPro" id="IPR009003">
    <property type="entry name" value="Peptidase_S1_PA"/>
</dbReference>
<dbReference type="Gene3D" id="2.30.42.60">
    <property type="match status" value="1"/>
</dbReference>
<feature type="compositionally biased region" description="Low complexity" evidence="8">
    <location>
        <begin position="301"/>
        <end position="328"/>
    </location>
</feature>
<feature type="region of interest" description="Disordered" evidence="8">
    <location>
        <begin position="263"/>
        <end position="377"/>
    </location>
</feature>
<comment type="similarity">
    <text evidence="7">Belongs to the 4-toluene sulfonate uptake permease (TSUP) (TC 2.A.102) family.</text>
</comment>
<dbReference type="InterPro" id="IPR051201">
    <property type="entry name" value="Chloro_Bact_Ser_Proteases"/>
</dbReference>
<dbReference type="InterPro" id="IPR002781">
    <property type="entry name" value="TM_pro_TauE-like"/>
</dbReference>
<dbReference type="EMBL" id="BLTE01000001">
    <property type="protein sequence ID" value="GFK92292.1"/>
    <property type="molecule type" value="Genomic_DNA"/>
</dbReference>
<organism evidence="10 11">
    <name type="scientific">Fundidesulfovibrio magnetotacticus</name>
    <dbReference type="NCBI Taxonomy" id="2730080"/>
    <lineage>
        <taxon>Bacteria</taxon>
        <taxon>Pseudomonadati</taxon>
        <taxon>Thermodesulfobacteriota</taxon>
        <taxon>Desulfovibrionia</taxon>
        <taxon>Desulfovibrionales</taxon>
        <taxon>Desulfovibrionaceae</taxon>
        <taxon>Fundidesulfovibrio</taxon>
    </lineage>
</organism>
<evidence type="ECO:0000256" key="9">
    <source>
        <dbReference type="SAM" id="SignalP"/>
    </source>
</evidence>
<accession>A0A6V8LHU3</accession>
<keyword evidence="3 7" id="KW-0812">Transmembrane</keyword>
<dbReference type="RefSeq" id="WP_173080285.1">
    <property type="nucleotide sequence ID" value="NZ_BLTE01000001.1"/>
</dbReference>
<feature type="transmembrane region" description="Helical" evidence="7">
    <location>
        <begin position="651"/>
        <end position="671"/>
    </location>
</feature>
<gene>
    <name evidence="10" type="primary">mamEO</name>
    <name evidence="10" type="ORF">NNJEOMEG_00115</name>
</gene>
<evidence type="ECO:0000256" key="2">
    <source>
        <dbReference type="ARBA" id="ARBA00022670"/>
    </source>
</evidence>
<protein>
    <recommendedName>
        <fullName evidence="7">Probable membrane transporter protein</fullName>
    </recommendedName>
</protein>
<keyword evidence="6 7" id="KW-0472">Membrane</keyword>
<dbReference type="Pfam" id="PF01925">
    <property type="entry name" value="TauE"/>
    <property type="match status" value="1"/>
</dbReference>
<feature type="chain" id="PRO_5028864321" description="Probable membrane transporter protein" evidence="9">
    <location>
        <begin position="23"/>
        <end position="729"/>
    </location>
</feature>